<reference evidence="2" key="2">
    <citation type="submission" date="2013-07" db="EMBL/GenBank/DDBJ databases">
        <authorList>
            <person name="Morais-Silva F.O."/>
            <person name="Rezende A.M."/>
            <person name="Pimentel C."/>
            <person name="Resende D.M."/>
            <person name="Santos C.I."/>
            <person name="Clemente C."/>
            <person name="de Oliveira L.M."/>
            <person name="da Silva S.M."/>
            <person name="Costa D.A."/>
            <person name="Varela-Raposo A."/>
            <person name="Horacio E.C.A."/>
            <person name="Matos M."/>
            <person name="Flores O."/>
            <person name="Ruiz J.C."/>
            <person name="Rodrigues-Pousada C."/>
        </authorList>
    </citation>
    <scope>NUCLEOTIDE SEQUENCE [LARGE SCALE GENOMIC DNA]</scope>
    <source>
        <strain evidence="2">ATCC 19364 / DSM 1382 / NCIMB 9332 / VKM B-1759</strain>
    </source>
</reference>
<gene>
    <name evidence="1" type="ORF">DGI_2405</name>
</gene>
<reference evidence="1 2" key="1">
    <citation type="journal article" date="2013" name="J. Bacteriol.">
        <title>Roles of HynAB and Ech, the only two hydrogenases found in the model sulfate reducer Desulfovibrio gigas.</title>
        <authorList>
            <person name="Morais-Silva F.O."/>
            <person name="Santos C.I."/>
            <person name="Rodrigues R."/>
            <person name="Pereira I.A."/>
            <person name="Rodrigues-Pousada C."/>
        </authorList>
    </citation>
    <scope>NUCLEOTIDE SEQUENCE [LARGE SCALE GENOMIC DNA]</scope>
    <source>
        <strain evidence="2">ATCC 19364 / DSM 1382 / NCIMB 9332 / VKM B-1759</strain>
    </source>
</reference>
<protein>
    <submittedName>
        <fullName evidence="1">Uncharacterized protein</fullName>
    </submittedName>
</protein>
<dbReference type="STRING" id="1121448.DGI_2405"/>
<accession>T2GDA9</accession>
<keyword evidence="2" id="KW-1185">Reference proteome</keyword>
<dbReference type="HOGENOM" id="CLU_2584001_0_0_7"/>
<organism evidence="1 2">
    <name type="scientific">Megalodesulfovibrio gigas (strain ATCC 19364 / DSM 1382 / NCIMB 9332 / VKM B-1759)</name>
    <name type="common">Desulfovibrio gigas</name>
    <dbReference type="NCBI Taxonomy" id="1121448"/>
    <lineage>
        <taxon>Bacteria</taxon>
        <taxon>Pseudomonadati</taxon>
        <taxon>Thermodesulfobacteriota</taxon>
        <taxon>Desulfovibrionia</taxon>
        <taxon>Desulfovibrionales</taxon>
        <taxon>Desulfovibrionaceae</taxon>
        <taxon>Megalodesulfovibrio</taxon>
    </lineage>
</organism>
<dbReference type="Proteomes" id="UP000016587">
    <property type="component" value="Chromosome"/>
</dbReference>
<dbReference type="EMBL" id="CP006585">
    <property type="protein sequence ID" value="AGW14154.1"/>
    <property type="molecule type" value="Genomic_DNA"/>
</dbReference>
<sequence>MKQLSPELFNSKDKGQLTGTVAGFVGDRALLKVGSTTLTVRITGARPALGAKVVAMATPAGYICVGSVGAATQPKKIFID</sequence>
<dbReference type="KEGG" id="dgg:DGI_2405"/>
<dbReference type="RefSeq" id="WP_021761135.1">
    <property type="nucleotide sequence ID" value="NC_022444.1"/>
</dbReference>
<evidence type="ECO:0000313" key="1">
    <source>
        <dbReference type="EMBL" id="AGW14154.1"/>
    </source>
</evidence>
<evidence type="ECO:0000313" key="2">
    <source>
        <dbReference type="Proteomes" id="UP000016587"/>
    </source>
</evidence>
<proteinExistence type="predicted"/>
<dbReference type="PATRIC" id="fig|1121448.10.peg.2358"/>
<name>T2GDA9_MEGG1</name>
<dbReference type="AlphaFoldDB" id="T2GDA9"/>